<feature type="chain" id="PRO_5022102260" evidence="2">
    <location>
        <begin position="20"/>
        <end position="60"/>
    </location>
</feature>
<protein>
    <submittedName>
        <fullName evidence="3">Uncharacterized protein</fullName>
    </submittedName>
</protein>
<organism evidence="3 4">
    <name type="scientific">Gilliamella apicola</name>
    <dbReference type="NCBI Taxonomy" id="1196095"/>
    <lineage>
        <taxon>Bacteria</taxon>
        <taxon>Pseudomonadati</taxon>
        <taxon>Pseudomonadota</taxon>
        <taxon>Gammaproteobacteria</taxon>
        <taxon>Orbales</taxon>
        <taxon>Orbaceae</taxon>
        <taxon>Gilliamella</taxon>
    </lineage>
</organism>
<dbReference type="EMBL" id="VMHM01000007">
    <property type="protein sequence ID" value="TSK03294.1"/>
    <property type="molecule type" value="Genomic_DNA"/>
</dbReference>
<feature type="signal peptide" evidence="2">
    <location>
        <begin position="1"/>
        <end position="19"/>
    </location>
</feature>
<evidence type="ECO:0000313" key="4">
    <source>
        <dbReference type="Proteomes" id="UP000319483"/>
    </source>
</evidence>
<feature type="transmembrane region" description="Helical" evidence="1">
    <location>
        <begin position="35"/>
        <end position="54"/>
    </location>
</feature>
<keyword evidence="1" id="KW-0472">Membrane</keyword>
<dbReference type="AlphaFoldDB" id="A0A556SQ78"/>
<dbReference type="RefSeq" id="WP_144091853.1">
    <property type="nucleotide sequence ID" value="NZ_VMHM01000007.1"/>
</dbReference>
<keyword evidence="1" id="KW-0812">Transmembrane</keyword>
<reference evidence="3 4" key="1">
    <citation type="submission" date="2019-07" db="EMBL/GenBank/DDBJ databases">
        <title>Gilliamella genomes.</title>
        <authorList>
            <person name="Zheng H."/>
        </authorList>
    </citation>
    <scope>NUCLEOTIDE SEQUENCE [LARGE SCALE GENOMIC DNA]</scope>
    <source>
        <strain evidence="3 4">W8127</strain>
    </source>
</reference>
<evidence type="ECO:0000256" key="1">
    <source>
        <dbReference type="SAM" id="Phobius"/>
    </source>
</evidence>
<evidence type="ECO:0000256" key="2">
    <source>
        <dbReference type="SAM" id="SignalP"/>
    </source>
</evidence>
<name>A0A556SQ78_9GAMM</name>
<accession>A0A556SQ78</accession>
<keyword evidence="1" id="KW-1133">Transmembrane helix</keyword>
<proteinExistence type="predicted"/>
<gene>
    <name evidence="3" type="ORF">FPQ15_06430</name>
</gene>
<evidence type="ECO:0000313" key="3">
    <source>
        <dbReference type="EMBL" id="TSK03294.1"/>
    </source>
</evidence>
<comment type="caution">
    <text evidence="3">The sequence shown here is derived from an EMBL/GenBank/DDBJ whole genome shotgun (WGS) entry which is preliminary data.</text>
</comment>
<dbReference type="Proteomes" id="UP000319483">
    <property type="component" value="Unassembled WGS sequence"/>
</dbReference>
<sequence length="60" mass="6501">MNKLFLGTLALLSSNFAFAEDGLGGTTSVGDALWDIFMKAPTGFVLFLIIAYFYSKISSK</sequence>
<keyword evidence="2" id="KW-0732">Signal</keyword>